<dbReference type="Pfam" id="PF23263">
    <property type="entry name" value="C8-3_MUC4"/>
    <property type="match status" value="1"/>
</dbReference>
<dbReference type="GO" id="GO:0007160">
    <property type="term" value="P:cell-matrix adhesion"/>
    <property type="evidence" value="ECO:0007669"/>
    <property type="project" value="InterPro"/>
</dbReference>
<keyword evidence="4" id="KW-0472">Membrane</keyword>
<dbReference type="GO" id="GO:0016020">
    <property type="term" value="C:membrane"/>
    <property type="evidence" value="ECO:0007669"/>
    <property type="project" value="UniProtKB-SubCell"/>
</dbReference>
<dbReference type="InterPro" id="IPR056619">
    <property type="entry name" value="C8-3_MUC4"/>
</dbReference>
<keyword evidence="5" id="KW-1015">Disulfide bond</keyword>
<dbReference type="AlphaFoldDB" id="A0A914QUX2"/>
<evidence type="ECO:0000313" key="8">
    <source>
        <dbReference type="Proteomes" id="UP000887578"/>
    </source>
</evidence>
<name>A0A914QUX2_9BILA</name>
<keyword evidence="2" id="KW-0812">Transmembrane</keyword>
<dbReference type="SMART" id="SM00539">
    <property type="entry name" value="NIDO"/>
    <property type="match status" value="1"/>
</dbReference>
<evidence type="ECO:0000313" key="9">
    <source>
        <dbReference type="WBParaSite" id="PDA_v2.g5574.t1"/>
    </source>
</evidence>
<accession>A0A914QUX2</accession>
<evidence type="ECO:0000259" key="6">
    <source>
        <dbReference type="PROSITE" id="PS51220"/>
    </source>
</evidence>
<dbReference type="InterPro" id="IPR051495">
    <property type="entry name" value="Epithelial_Barrier/Signaling"/>
</dbReference>
<reference evidence="9" key="1">
    <citation type="submission" date="2022-11" db="UniProtKB">
        <authorList>
            <consortium name="WormBaseParasite"/>
        </authorList>
    </citation>
    <scope>IDENTIFICATION</scope>
</reference>
<dbReference type="PROSITE" id="PS51220">
    <property type="entry name" value="NIDO"/>
    <property type="match status" value="1"/>
</dbReference>
<keyword evidence="3" id="KW-1133">Transmembrane helix</keyword>
<keyword evidence="8" id="KW-1185">Reference proteome</keyword>
<sequence>MNVAQPQLWVNENGILSFYEKISEFTPWCSAVPMQYRMIAPFWADVDARNIGDIFYRQTTDTTVLQKAKRDISSVVAGDVDLKWAFIATWKDVTYFIDLNDTAPDTRKLNTFQVILTTDGTNSFVIFYYNKIQWTTGDVSGGTNGLGGTQAVAGYDYGDGKNRLLINGSCSSDILQIVNGTNVMKPGQFVFQTNVQQTSPTPSADCVMGYTGDFCIVPNTIDFIGFINLDITQIQLTTQQSAVCHFYDPNGNMTTVEAKIITLTNVKCLTPFFFTIGRIKMELEIYDNDNTANQTSTGYIYVTQPKEQTLHYQVLANQSVLFTWDPTLWNIANGIYSTAKIVFETVCAIGVTAAAGEEEEAAMAVAAGSLATGAFLAKELGNSAFASLVCTIHLNEYGCSAVWKLTMDGISEIATGRAPYNTDAESCAGYPYIQHPSLMLGSGNFGFDKYPWIACCLLKGHTEEQCEGLYKHRHPDPGTNYTAPNASLGNGDPHFTTFDGLYYTFNGGGEFWLLKGNERQPVSVQTRFGLPGGLSSGWTYFKAFAMKSDNSKVVQIEYVSYGSSPTVYYDRIPLPPHVLADVFVVDSVAIWSINSDTIMVSFSEGFSFKVSTVYLTAYASKEYAGNYTRGILGIFDGNPFNDLTTPNGVIVLANSTTEIIHYKFGMEWYITPQDSMFDYFDKNYSSYYFPHFKPSFGYSPAQLPPNADEICDGDPSCLWDLVVTGDESIANQTRSKL</sequence>
<protein>
    <submittedName>
        <fullName evidence="9">NIDO domain-containing protein</fullName>
    </submittedName>
</protein>
<dbReference type="PANTHER" id="PTHR13802:SF59">
    <property type="entry name" value="SUSHI DOMAIN-CONTAINING PROTEIN 2"/>
    <property type="match status" value="1"/>
</dbReference>
<dbReference type="Pfam" id="PF06119">
    <property type="entry name" value="NIDO"/>
    <property type="match status" value="1"/>
</dbReference>
<feature type="domain" description="VWFD" evidence="7">
    <location>
        <begin position="485"/>
        <end position="676"/>
    </location>
</feature>
<evidence type="ECO:0000259" key="7">
    <source>
        <dbReference type="PROSITE" id="PS51233"/>
    </source>
</evidence>
<comment type="subcellular location">
    <subcellularLocation>
        <location evidence="1">Membrane</location>
    </subcellularLocation>
</comment>
<evidence type="ECO:0000256" key="1">
    <source>
        <dbReference type="ARBA" id="ARBA00004370"/>
    </source>
</evidence>
<evidence type="ECO:0000256" key="5">
    <source>
        <dbReference type="ARBA" id="ARBA00023157"/>
    </source>
</evidence>
<dbReference type="PANTHER" id="PTHR13802">
    <property type="entry name" value="MUCIN 4-RELATED"/>
    <property type="match status" value="1"/>
</dbReference>
<evidence type="ECO:0000256" key="3">
    <source>
        <dbReference type="ARBA" id="ARBA00022989"/>
    </source>
</evidence>
<dbReference type="PROSITE" id="PS51233">
    <property type="entry name" value="VWFD"/>
    <property type="match status" value="1"/>
</dbReference>
<organism evidence="8 9">
    <name type="scientific">Panagrolaimus davidi</name>
    <dbReference type="NCBI Taxonomy" id="227884"/>
    <lineage>
        <taxon>Eukaryota</taxon>
        <taxon>Metazoa</taxon>
        <taxon>Ecdysozoa</taxon>
        <taxon>Nematoda</taxon>
        <taxon>Chromadorea</taxon>
        <taxon>Rhabditida</taxon>
        <taxon>Tylenchina</taxon>
        <taxon>Panagrolaimomorpha</taxon>
        <taxon>Panagrolaimoidea</taxon>
        <taxon>Panagrolaimidae</taxon>
        <taxon>Panagrolaimus</taxon>
    </lineage>
</organism>
<evidence type="ECO:0000256" key="4">
    <source>
        <dbReference type="ARBA" id="ARBA00023136"/>
    </source>
</evidence>
<proteinExistence type="predicted"/>
<dbReference type="Pfam" id="PF00094">
    <property type="entry name" value="VWD"/>
    <property type="match status" value="1"/>
</dbReference>
<dbReference type="InterPro" id="IPR003886">
    <property type="entry name" value="NIDO_dom"/>
</dbReference>
<evidence type="ECO:0000256" key="2">
    <source>
        <dbReference type="ARBA" id="ARBA00022692"/>
    </source>
</evidence>
<feature type="domain" description="NIDO" evidence="6">
    <location>
        <begin position="41"/>
        <end position="196"/>
    </location>
</feature>
<dbReference type="WBParaSite" id="PDA_v2.g5574.t1">
    <property type="protein sequence ID" value="PDA_v2.g5574.t1"/>
    <property type="gene ID" value="PDA_v2.g5574"/>
</dbReference>
<dbReference type="SMART" id="SM00216">
    <property type="entry name" value="VWD"/>
    <property type="match status" value="1"/>
</dbReference>
<dbReference type="InterPro" id="IPR001846">
    <property type="entry name" value="VWF_type-D"/>
</dbReference>
<dbReference type="Proteomes" id="UP000887578">
    <property type="component" value="Unplaced"/>
</dbReference>